<dbReference type="Gramene" id="Kaladp0053s0547.1.v1.1">
    <property type="protein sequence ID" value="Kaladp0053s0547.1.v1.1"/>
    <property type="gene ID" value="Kaladp0053s0547.v1.1"/>
</dbReference>
<dbReference type="PANTHER" id="PTHR47718:SF17">
    <property type="entry name" value="PROTEIN FAR1-RELATED SEQUENCE 5-LIKE"/>
    <property type="match status" value="1"/>
</dbReference>
<dbReference type="PANTHER" id="PTHR47718">
    <property type="entry name" value="OS01G0519700 PROTEIN"/>
    <property type="match status" value="1"/>
</dbReference>
<protein>
    <submittedName>
        <fullName evidence="1">Uncharacterized protein</fullName>
    </submittedName>
</protein>
<evidence type="ECO:0000313" key="1">
    <source>
        <dbReference type="EnsemblPlants" id="Kaladp0053s0547.1.v1.1"/>
    </source>
</evidence>
<reference evidence="1" key="1">
    <citation type="submission" date="2021-01" db="UniProtKB">
        <authorList>
            <consortium name="EnsemblPlants"/>
        </authorList>
    </citation>
    <scope>IDENTIFICATION</scope>
</reference>
<dbReference type="Proteomes" id="UP000594263">
    <property type="component" value="Unplaced"/>
</dbReference>
<proteinExistence type="predicted"/>
<accession>A0A7N0U3T1</accession>
<keyword evidence="2" id="KW-1185">Reference proteome</keyword>
<evidence type="ECO:0000313" key="2">
    <source>
        <dbReference type="Proteomes" id="UP000594263"/>
    </source>
</evidence>
<name>A0A7N0U3T1_KALFE</name>
<dbReference type="EnsemblPlants" id="Kaladp0053s0547.1.v1.1">
    <property type="protein sequence ID" value="Kaladp0053s0547.1.v1.1"/>
    <property type="gene ID" value="Kaladp0053s0547.v1.1"/>
</dbReference>
<organism evidence="1 2">
    <name type="scientific">Kalanchoe fedtschenkoi</name>
    <name type="common">Lavender scallops</name>
    <name type="synonym">South American air plant</name>
    <dbReference type="NCBI Taxonomy" id="63787"/>
    <lineage>
        <taxon>Eukaryota</taxon>
        <taxon>Viridiplantae</taxon>
        <taxon>Streptophyta</taxon>
        <taxon>Embryophyta</taxon>
        <taxon>Tracheophyta</taxon>
        <taxon>Spermatophyta</taxon>
        <taxon>Magnoliopsida</taxon>
        <taxon>eudicotyledons</taxon>
        <taxon>Gunneridae</taxon>
        <taxon>Pentapetalae</taxon>
        <taxon>Saxifragales</taxon>
        <taxon>Crassulaceae</taxon>
        <taxon>Kalanchoe</taxon>
    </lineage>
</organism>
<dbReference type="AlphaFoldDB" id="A0A7N0U3T1"/>
<sequence>MIGLVVHSDDAAYVLYNYYVRRVGFNVRKGNRDIVLRSINDKQIELLRSFRKCGIKLSDTLRFLKFQYCGSPNIDFINIDAYNALAKPDCKSFNGSDANSLIEIFKERQQTE</sequence>